<evidence type="ECO:0000256" key="1">
    <source>
        <dbReference type="SAM" id="MobiDB-lite"/>
    </source>
</evidence>
<name>A0A2V1CXC5_9PLEO</name>
<keyword evidence="3" id="KW-1185">Reference proteome</keyword>
<feature type="compositionally biased region" description="Basic and acidic residues" evidence="1">
    <location>
        <begin position="1"/>
        <end position="12"/>
    </location>
</feature>
<feature type="region of interest" description="Disordered" evidence="1">
    <location>
        <begin position="1"/>
        <end position="29"/>
    </location>
</feature>
<dbReference type="AlphaFoldDB" id="A0A2V1CXC5"/>
<sequence length="81" mass="9250">MASPENPRKDLSDQEWEAGTETQPGVKKSGTVMWRLSDAYWCRVVNGEKPQWRKMESTGRAEATSTQWIYVTGGDIKMKNQ</sequence>
<evidence type="ECO:0000313" key="3">
    <source>
        <dbReference type="Proteomes" id="UP000244855"/>
    </source>
</evidence>
<gene>
    <name evidence="2" type="ORF">DM02DRAFT_621043</name>
</gene>
<protein>
    <submittedName>
        <fullName evidence="2">Uncharacterized protein</fullName>
    </submittedName>
</protein>
<organism evidence="2 3">
    <name type="scientific">Periconia macrospinosa</name>
    <dbReference type="NCBI Taxonomy" id="97972"/>
    <lineage>
        <taxon>Eukaryota</taxon>
        <taxon>Fungi</taxon>
        <taxon>Dikarya</taxon>
        <taxon>Ascomycota</taxon>
        <taxon>Pezizomycotina</taxon>
        <taxon>Dothideomycetes</taxon>
        <taxon>Pleosporomycetidae</taxon>
        <taxon>Pleosporales</taxon>
        <taxon>Massarineae</taxon>
        <taxon>Periconiaceae</taxon>
        <taxon>Periconia</taxon>
    </lineage>
</organism>
<proteinExistence type="predicted"/>
<dbReference type="Proteomes" id="UP000244855">
    <property type="component" value="Unassembled WGS sequence"/>
</dbReference>
<reference evidence="2 3" key="1">
    <citation type="journal article" date="2018" name="Sci. Rep.">
        <title>Comparative genomics provides insights into the lifestyle and reveals functional heterogeneity of dark septate endophytic fungi.</title>
        <authorList>
            <person name="Knapp D.G."/>
            <person name="Nemeth J.B."/>
            <person name="Barry K."/>
            <person name="Hainaut M."/>
            <person name="Henrissat B."/>
            <person name="Johnson J."/>
            <person name="Kuo A."/>
            <person name="Lim J.H.P."/>
            <person name="Lipzen A."/>
            <person name="Nolan M."/>
            <person name="Ohm R.A."/>
            <person name="Tamas L."/>
            <person name="Grigoriev I.V."/>
            <person name="Spatafora J.W."/>
            <person name="Nagy L.G."/>
            <person name="Kovacs G.M."/>
        </authorList>
    </citation>
    <scope>NUCLEOTIDE SEQUENCE [LARGE SCALE GENOMIC DNA]</scope>
    <source>
        <strain evidence="2 3">DSE2036</strain>
    </source>
</reference>
<accession>A0A2V1CXC5</accession>
<dbReference type="EMBL" id="KZ806363">
    <property type="protein sequence ID" value="PVH90386.1"/>
    <property type="molecule type" value="Genomic_DNA"/>
</dbReference>
<evidence type="ECO:0000313" key="2">
    <source>
        <dbReference type="EMBL" id="PVH90386.1"/>
    </source>
</evidence>